<protein>
    <submittedName>
        <fullName evidence="1">Uncharacterized protein</fullName>
    </submittedName>
</protein>
<evidence type="ECO:0000313" key="1">
    <source>
        <dbReference type="EMBL" id="GHO57279.1"/>
    </source>
</evidence>
<dbReference type="RefSeq" id="WP_201373696.1">
    <property type="nucleotide sequence ID" value="NZ_BNJG01000002.1"/>
</dbReference>
<comment type="caution">
    <text evidence="1">The sequence shown here is derived from an EMBL/GenBank/DDBJ whole genome shotgun (WGS) entry which is preliminary data.</text>
</comment>
<reference evidence="1 2" key="1">
    <citation type="journal article" date="2021" name="Int. J. Syst. Evol. Microbiol.">
        <title>Reticulibacter mediterranei gen. nov., sp. nov., within the new family Reticulibacteraceae fam. nov., and Ktedonospora formicarum gen. nov., sp. nov., Ktedonobacter robiniae sp. nov., Dictyobacter formicarum sp. nov. and Dictyobacter arantiisoli sp. nov., belonging to the class Ktedonobacteria.</title>
        <authorList>
            <person name="Yabe S."/>
            <person name="Zheng Y."/>
            <person name="Wang C.M."/>
            <person name="Sakai Y."/>
            <person name="Abe K."/>
            <person name="Yokota A."/>
            <person name="Donadio S."/>
            <person name="Cavaletti L."/>
            <person name="Monciardini P."/>
        </authorList>
    </citation>
    <scope>NUCLEOTIDE SEQUENCE [LARGE SCALE GENOMIC DNA]</scope>
    <source>
        <strain evidence="1 2">SOSP1-30</strain>
    </source>
</reference>
<evidence type="ECO:0000313" key="2">
    <source>
        <dbReference type="Proteomes" id="UP000654345"/>
    </source>
</evidence>
<dbReference type="Proteomes" id="UP000654345">
    <property type="component" value="Unassembled WGS sequence"/>
</dbReference>
<gene>
    <name evidence="1" type="ORF">KSB_57540</name>
</gene>
<organism evidence="1 2">
    <name type="scientific">Ktedonobacter robiniae</name>
    <dbReference type="NCBI Taxonomy" id="2778365"/>
    <lineage>
        <taxon>Bacteria</taxon>
        <taxon>Bacillati</taxon>
        <taxon>Chloroflexota</taxon>
        <taxon>Ktedonobacteria</taxon>
        <taxon>Ktedonobacterales</taxon>
        <taxon>Ktedonobacteraceae</taxon>
        <taxon>Ktedonobacter</taxon>
    </lineage>
</organism>
<proteinExistence type="predicted"/>
<accession>A0ABQ3UX90</accession>
<sequence length="162" mass="18143">MSLILGGLLLSLLSACVGIAIRNLIYASYQPAQCTILSKQIIHDYSGDIWFEEPSLTYSARLPDGNREIATGYKGPWVRDGWKFGAQEENSDLVLQNYAIGRTYACWYTPFKSPHAVLVRANYTSDSMSVSFWRNRLLSLRHEVIPQLATKLPAMAGLLCPK</sequence>
<name>A0ABQ3UX90_9CHLR</name>
<dbReference type="EMBL" id="BNJG01000002">
    <property type="protein sequence ID" value="GHO57279.1"/>
    <property type="molecule type" value="Genomic_DNA"/>
</dbReference>
<keyword evidence="2" id="KW-1185">Reference proteome</keyword>